<evidence type="ECO:0000313" key="11">
    <source>
        <dbReference type="Proteomes" id="UP000006039"/>
    </source>
</evidence>
<reference evidence="10" key="5">
    <citation type="submission" date="2018-04" db="UniProtKB">
        <authorList>
            <consortium name="EnsemblFungi"/>
        </authorList>
    </citation>
    <scope>IDENTIFICATION</scope>
    <source>
        <strain evidence="10">R3-111a-1</strain>
    </source>
</reference>
<reference evidence="9" key="2">
    <citation type="submission" date="2010-07" db="EMBL/GenBank/DDBJ databases">
        <authorList>
            <consortium name="The Broad Institute Genome Sequencing Platform"/>
            <consortium name="Broad Institute Genome Sequencing Center for Infectious Disease"/>
            <person name="Ma L.-J."/>
            <person name="Dead R."/>
            <person name="Young S."/>
            <person name="Zeng Q."/>
            <person name="Koehrsen M."/>
            <person name="Alvarado L."/>
            <person name="Berlin A."/>
            <person name="Chapman S.B."/>
            <person name="Chen Z."/>
            <person name="Freedman E."/>
            <person name="Gellesch M."/>
            <person name="Goldberg J."/>
            <person name="Griggs A."/>
            <person name="Gujja S."/>
            <person name="Heilman E.R."/>
            <person name="Heiman D."/>
            <person name="Hepburn T."/>
            <person name="Howarth C."/>
            <person name="Jen D."/>
            <person name="Larson L."/>
            <person name="Mehta T."/>
            <person name="Neiman D."/>
            <person name="Pearson M."/>
            <person name="Roberts A."/>
            <person name="Saif S."/>
            <person name="Shea T."/>
            <person name="Shenoy N."/>
            <person name="Sisk P."/>
            <person name="Stolte C."/>
            <person name="Sykes S."/>
            <person name="Walk T."/>
            <person name="White J."/>
            <person name="Yandava C."/>
            <person name="Haas B."/>
            <person name="Nusbaum C."/>
            <person name="Birren B."/>
        </authorList>
    </citation>
    <scope>NUCLEOTIDE SEQUENCE</scope>
    <source>
        <strain evidence="9">R3-111a-1</strain>
    </source>
</reference>
<dbReference type="InterPro" id="IPR023828">
    <property type="entry name" value="Peptidase_S8_Ser-AS"/>
</dbReference>
<dbReference type="Pfam" id="PF00082">
    <property type="entry name" value="Peptidase_S8"/>
    <property type="match status" value="1"/>
</dbReference>
<dbReference type="OrthoDB" id="206201at2759"/>
<feature type="domain" description="Peptidase S8/S53" evidence="7">
    <location>
        <begin position="688"/>
        <end position="922"/>
    </location>
</feature>
<dbReference type="EnsemblFungi" id="EJT76977">
    <property type="protein sequence ID" value="EJT76977"/>
    <property type="gene ID" value="GGTG_06891"/>
</dbReference>
<dbReference type="InterPro" id="IPR036852">
    <property type="entry name" value="Peptidase_S8/S53_dom_sf"/>
</dbReference>
<dbReference type="GeneID" id="20347349"/>
<feature type="active site" description="Charge relay system" evidence="5">
    <location>
        <position position="740"/>
    </location>
</feature>
<name>J3P044_GAET3</name>
<protein>
    <submittedName>
        <fullName evidence="9 10">Uncharacterized protein</fullName>
    </submittedName>
</protein>
<evidence type="ECO:0000256" key="4">
    <source>
        <dbReference type="ARBA" id="ARBA00022825"/>
    </source>
</evidence>
<dbReference type="AlphaFoldDB" id="J3P044"/>
<evidence type="ECO:0000256" key="2">
    <source>
        <dbReference type="ARBA" id="ARBA00022670"/>
    </source>
</evidence>
<evidence type="ECO:0000256" key="6">
    <source>
        <dbReference type="SAM" id="MobiDB-lite"/>
    </source>
</evidence>
<reference evidence="9" key="3">
    <citation type="submission" date="2010-09" db="EMBL/GenBank/DDBJ databases">
        <title>Annotation of Gaeumannomyces graminis var. tritici R3-111a-1.</title>
        <authorList>
            <consortium name="The Broad Institute Genome Sequencing Platform"/>
            <person name="Ma L.-J."/>
            <person name="Dead R."/>
            <person name="Young S.K."/>
            <person name="Zeng Q."/>
            <person name="Gargeya S."/>
            <person name="Fitzgerald M."/>
            <person name="Haas B."/>
            <person name="Abouelleil A."/>
            <person name="Alvarado L."/>
            <person name="Arachchi H.M."/>
            <person name="Berlin A."/>
            <person name="Brown A."/>
            <person name="Chapman S.B."/>
            <person name="Chen Z."/>
            <person name="Dunbar C."/>
            <person name="Freedman E."/>
            <person name="Gearin G."/>
            <person name="Gellesch M."/>
            <person name="Goldberg J."/>
            <person name="Griggs A."/>
            <person name="Gujja S."/>
            <person name="Heiman D."/>
            <person name="Howarth C."/>
            <person name="Larson L."/>
            <person name="Lui A."/>
            <person name="MacDonald P.J.P."/>
            <person name="Mehta T."/>
            <person name="Montmayeur A."/>
            <person name="Murphy C."/>
            <person name="Neiman D."/>
            <person name="Pearson M."/>
            <person name="Priest M."/>
            <person name="Roberts A."/>
            <person name="Saif S."/>
            <person name="Shea T."/>
            <person name="Shenoy N."/>
            <person name="Sisk P."/>
            <person name="Stolte C."/>
            <person name="Sykes S."/>
            <person name="Yandava C."/>
            <person name="Wortman J."/>
            <person name="Nusbaum C."/>
            <person name="Birren B."/>
        </authorList>
    </citation>
    <scope>NUCLEOTIDE SEQUENCE</scope>
    <source>
        <strain evidence="9">R3-111a-1</strain>
    </source>
</reference>
<accession>J3P044</accession>
<comment type="similarity">
    <text evidence="1 5">Belongs to the peptidase S8 family.</text>
</comment>
<dbReference type="Pfam" id="PF24476">
    <property type="entry name" value="DUF7580"/>
    <property type="match status" value="1"/>
</dbReference>
<dbReference type="Gene3D" id="3.40.50.200">
    <property type="entry name" value="Peptidase S8/S53 domain"/>
    <property type="match status" value="1"/>
</dbReference>
<gene>
    <name evidence="10" type="primary">20347349</name>
    <name evidence="9" type="ORF">GGTG_06891</name>
</gene>
<dbReference type="InterPro" id="IPR050131">
    <property type="entry name" value="Peptidase_S8_subtilisin-like"/>
</dbReference>
<dbReference type="PRINTS" id="PR00723">
    <property type="entry name" value="SUBTILISIN"/>
</dbReference>
<evidence type="ECO:0000313" key="9">
    <source>
        <dbReference type="EMBL" id="EJT76977.1"/>
    </source>
</evidence>
<evidence type="ECO:0000259" key="7">
    <source>
        <dbReference type="Pfam" id="PF00082"/>
    </source>
</evidence>
<proteinExistence type="inferred from homology"/>
<dbReference type="PANTHER" id="PTHR43806">
    <property type="entry name" value="PEPTIDASE S8"/>
    <property type="match status" value="1"/>
</dbReference>
<dbReference type="PROSITE" id="PS51892">
    <property type="entry name" value="SUBTILASE"/>
    <property type="match status" value="1"/>
</dbReference>
<evidence type="ECO:0000259" key="8">
    <source>
        <dbReference type="Pfam" id="PF24476"/>
    </source>
</evidence>
<dbReference type="SUPFAM" id="SSF52743">
    <property type="entry name" value="Subtilisin-like"/>
    <property type="match status" value="1"/>
</dbReference>
<dbReference type="InterPro" id="IPR056002">
    <property type="entry name" value="DUF7580"/>
</dbReference>
<dbReference type="PANTHER" id="PTHR43806:SF11">
    <property type="entry name" value="CEREVISIN-RELATED"/>
    <property type="match status" value="1"/>
</dbReference>
<keyword evidence="3 5" id="KW-0378">Hydrolase</keyword>
<dbReference type="eggNOG" id="ENOG502T0MV">
    <property type="taxonomic scope" value="Eukaryota"/>
</dbReference>
<feature type="active site" description="Charge relay system" evidence="5">
    <location>
        <position position="696"/>
    </location>
</feature>
<reference evidence="11" key="1">
    <citation type="submission" date="2010-07" db="EMBL/GenBank/DDBJ databases">
        <title>The genome sequence of Gaeumannomyces graminis var. tritici strain R3-111a-1.</title>
        <authorList>
            <consortium name="The Broad Institute Genome Sequencing Platform"/>
            <person name="Ma L.-J."/>
            <person name="Dead R."/>
            <person name="Young S."/>
            <person name="Zeng Q."/>
            <person name="Koehrsen M."/>
            <person name="Alvarado L."/>
            <person name="Berlin A."/>
            <person name="Chapman S.B."/>
            <person name="Chen Z."/>
            <person name="Freedman E."/>
            <person name="Gellesch M."/>
            <person name="Goldberg J."/>
            <person name="Griggs A."/>
            <person name="Gujja S."/>
            <person name="Heilman E.R."/>
            <person name="Heiman D."/>
            <person name="Hepburn T."/>
            <person name="Howarth C."/>
            <person name="Jen D."/>
            <person name="Larson L."/>
            <person name="Mehta T."/>
            <person name="Neiman D."/>
            <person name="Pearson M."/>
            <person name="Roberts A."/>
            <person name="Saif S."/>
            <person name="Shea T."/>
            <person name="Shenoy N."/>
            <person name="Sisk P."/>
            <person name="Stolte C."/>
            <person name="Sykes S."/>
            <person name="Walk T."/>
            <person name="White J."/>
            <person name="Yandava C."/>
            <person name="Haas B."/>
            <person name="Nusbaum C."/>
            <person name="Birren B."/>
        </authorList>
    </citation>
    <scope>NUCLEOTIDE SEQUENCE [LARGE SCALE GENOMIC DNA]</scope>
    <source>
        <strain evidence="11">R3-111a-1</strain>
    </source>
</reference>
<dbReference type="VEuPathDB" id="FungiDB:GGTG_06891"/>
<dbReference type="EMBL" id="GL385397">
    <property type="protein sequence ID" value="EJT76977.1"/>
    <property type="molecule type" value="Genomic_DNA"/>
</dbReference>
<dbReference type="PROSITE" id="PS00138">
    <property type="entry name" value="SUBTILASE_SER"/>
    <property type="match status" value="1"/>
</dbReference>
<dbReference type="STRING" id="644352.J3P044"/>
<dbReference type="CDD" id="cd00306">
    <property type="entry name" value="Peptidases_S8_S53"/>
    <property type="match status" value="1"/>
</dbReference>
<keyword evidence="11" id="KW-1185">Reference proteome</keyword>
<feature type="region of interest" description="Disordered" evidence="6">
    <location>
        <begin position="137"/>
        <end position="157"/>
    </location>
</feature>
<dbReference type="InterPro" id="IPR015500">
    <property type="entry name" value="Peptidase_S8_subtilisin-rel"/>
</dbReference>
<dbReference type="RefSeq" id="XP_009222977.1">
    <property type="nucleotide sequence ID" value="XM_009224713.1"/>
</dbReference>
<keyword evidence="2 5" id="KW-0645">Protease</keyword>
<evidence type="ECO:0000256" key="1">
    <source>
        <dbReference type="ARBA" id="ARBA00011073"/>
    </source>
</evidence>
<dbReference type="InterPro" id="IPR000209">
    <property type="entry name" value="Peptidase_S8/S53_dom"/>
</dbReference>
<dbReference type="GO" id="GO:0006508">
    <property type="term" value="P:proteolysis"/>
    <property type="evidence" value="ECO:0007669"/>
    <property type="project" value="UniProtKB-KW"/>
</dbReference>
<feature type="domain" description="DUF7580" evidence="8">
    <location>
        <begin position="229"/>
        <end position="589"/>
    </location>
</feature>
<evidence type="ECO:0000256" key="3">
    <source>
        <dbReference type="ARBA" id="ARBA00022801"/>
    </source>
</evidence>
<dbReference type="HOGENOM" id="CLU_312398_0_0_1"/>
<feature type="active site" description="Charge relay system" evidence="5">
    <location>
        <position position="902"/>
    </location>
</feature>
<evidence type="ECO:0000256" key="5">
    <source>
        <dbReference type="PROSITE-ProRule" id="PRU01240"/>
    </source>
</evidence>
<reference evidence="10" key="4">
    <citation type="journal article" date="2015" name="G3 (Bethesda)">
        <title>Genome sequences of three phytopathogenic species of the Magnaporthaceae family of fungi.</title>
        <authorList>
            <person name="Okagaki L.H."/>
            <person name="Nunes C.C."/>
            <person name="Sailsbery J."/>
            <person name="Clay B."/>
            <person name="Brown D."/>
            <person name="John T."/>
            <person name="Oh Y."/>
            <person name="Young N."/>
            <person name="Fitzgerald M."/>
            <person name="Haas B.J."/>
            <person name="Zeng Q."/>
            <person name="Young S."/>
            <person name="Adiconis X."/>
            <person name="Fan L."/>
            <person name="Levin J.Z."/>
            <person name="Mitchell T.K."/>
            <person name="Okubara P.A."/>
            <person name="Farman M.L."/>
            <person name="Kohn L.M."/>
            <person name="Birren B."/>
            <person name="Ma L.-J."/>
            <person name="Dean R.A."/>
        </authorList>
    </citation>
    <scope>NUCLEOTIDE SEQUENCE</scope>
    <source>
        <strain evidence="10">R3-111a-1</strain>
    </source>
</reference>
<dbReference type="Proteomes" id="UP000006039">
    <property type="component" value="Unassembled WGS sequence"/>
</dbReference>
<evidence type="ECO:0000313" key="10">
    <source>
        <dbReference type="EnsemblFungi" id="EJT76977"/>
    </source>
</evidence>
<sequence length="980" mass="110357">MWQLKLLHDVIPVFHMLALQLRRHRDADDKNNDDAQLVPKQCLNDCYIDILNIQMAVLASRCEWRPGLDEAVVTDLLKALESRIQKRPRFFSPRSPFPVPWPFTTGGTKTDDPAEQLPELHELQARIYAIARDVDPEKDKARGMESDDEDGSAGCATETAEEKKVQRCLAEMAGAIRLFRREKTPKETDKRDKFLRIVRKASRHLLKLYFDEPHAGHAPLDLARHPSNGVKKLADSVHGLLCQHCNCGCRWRRPPNAREARLSLTRHRQFLLKATAAEQLGLVPKDIDAKFEILLPVCGDHCTWKVTDVRAMAYIHGEAAKTPKSPIQNDLCFRIRNSNAVKVNLWAEHEKKRLWAVHPPAPGDVCEHSVMESLHELLGNDPAAPSMARISRYDDRDRLTLAYVLATSVLYLYPGIWLQTEFCWSSNKILFARSAGDESGRLVALTQPYLSANLLRRQEMPKADPAAMSRYHLHPAVLALGVMLLEIATRTKFDVLCPKKPCDRDRLNEACRTTMAPSNEDGALALKALERLEKHGSRDAPPSLCEAIRNCLVLRPPSTLSDQLLFEEGPLRFYVLTCVVAPLATALEKGYGIQLASLMDEEDIHGVKGLASLQLRTESTSIHDRTGRYKGPRRDEAQCQRQTCLFGDKEVPTDQTKINATKEWFDFYDDMIQRVYVDKRSIWRQNQKKVSIAILDSGIELSETQKDQHLPRRKVVYRSWVGGETSGNKPSQEWKDNVGHGTHLSTLLARVAPMANIHVARVFERSQPDLRMETKNVAQAIWHAVNKWNVDIIVMSFGFDAVQDAADPKDSMLQAIRHAAAQGVGLFAAASNDGKNRPDEVAWPARMPEVICVHSFDGAGNPSDFTPGAGKDQTLAVVGEAVLSAWPEKLGRGQQRYMSGTSCAAPIAAGMAAVILDYARAFLPEDRWLELRRVGGLRRIFDRLTHLRTRDYCYIRPWQTFGERSTDGWIQGEIERALGV</sequence>
<keyword evidence="4 5" id="KW-0720">Serine protease</keyword>
<organism evidence="9">
    <name type="scientific">Gaeumannomyces tritici (strain R3-111a-1)</name>
    <name type="common">Wheat and barley take-all root rot fungus</name>
    <name type="synonym">Gaeumannomyces graminis var. tritici</name>
    <dbReference type="NCBI Taxonomy" id="644352"/>
    <lineage>
        <taxon>Eukaryota</taxon>
        <taxon>Fungi</taxon>
        <taxon>Dikarya</taxon>
        <taxon>Ascomycota</taxon>
        <taxon>Pezizomycotina</taxon>
        <taxon>Sordariomycetes</taxon>
        <taxon>Sordariomycetidae</taxon>
        <taxon>Magnaporthales</taxon>
        <taxon>Magnaporthaceae</taxon>
        <taxon>Gaeumannomyces</taxon>
    </lineage>
</organism>
<dbReference type="GO" id="GO:0004252">
    <property type="term" value="F:serine-type endopeptidase activity"/>
    <property type="evidence" value="ECO:0007669"/>
    <property type="project" value="UniProtKB-UniRule"/>
</dbReference>